<feature type="non-terminal residue" evidence="8">
    <location>
        <position position="1"/>
    </location>
</feature>
<evidence type="ECO:0000313" key="8">
    <source>
        <dbReference type="EMBL" id="GAH80636.1"/>
    </source>
</evidence>
<evidence type="ECO:0000256" key="3">
    <source>
        <dbReference type="ARBA" id="ARBA00022840"/>
    </source>
</evidence>
<evidence type="ECO:0000256" key="1">
    <source>
        <dbReference type="ARBA" id="ARBA00022598"/>
    </source>
</evidence>
<dbReference type="GO" id="GO:0004825">
    <property type="term" value="F:methionine-tRNA ligase activity"/>
    <property type="evidence" value="ECO:0007669"/>
    <property type="project" value="InterPro"/>
</dbReference>
<dbReference type="GO" id="GO:0005524">
    <property type="term" value="F:ATP binding"/>
    <property type="evidence" value="ECO:0007669"/>
    <property type="project" value="UniProtKB-KW"/>
</dbReference>
<dbReference type="InterPro" id="IPR015413">
    <property type="entry name" value="Methionyl/Leucyl_tRNA_Synth"/>
</dbReference>
<dbReference type="AlphaFoldDB" id="X1IE04"/>
<evidence type="ECO:0008006" key="9">
    <source>
        <dbReference type="Google" id="ProtNLM"/>
    </source>
</evidence>
<feature type="domain" description="Methionyl-tRNA synthetase anticodon-binding" evidence="7">
    <location>
        <begin position="98"/>
        <end position="235"/>
    </location>
</feature>
<evidence type="ECO:0000259" key="6">
    <source>
        <dbReference type="Pfam" id="PF09334"/>
    </source>
</evidence>
<dbReference type="CDD" id="cd07957">
    <property type="entry name" value="Anticodon_Ia_Met"/>
    <property type="match status" value="1"/>
</dbReference>
<dbReference type="FunFam" id="1.10.730.10:FF:000026">
    <property type="entry name" value="Methionine--tRNA ligase"/>
    <property type="match status" value="1"/>
</dbReference>
<proteinExistence type="predicted"/>
<evidence type="ECO:0000259" key="7">
    <source>
        <dbReference type="Pfam" id="PF19303"/>
    </source>
</evidence>
<dbReference type="Pfam" id="PF09334">
    <property type="entry name" value="tRNA-synt_1g"/>
    <property type="match status" value="1"/>
</dbReference>
<dbReference type="EMBL" id="BARU01036759">
    <property type="protein sequence ID" value="GAH80636.1"/>
    <property type="molecule type" value="Genomic_DNA"/>
</dbReference>
<keyword evidence="1" id="KW-0436">Ligase</keyword>
<dbReference type="SUPFAM" id="SSF52374">
    <property type="entry name" value="Nucleotidylyl transferase"/>
    <property type="match status" value="1"/>
</dbReference>
<dbReference type="GO" id="GO:0006431">
    <property type="term" value="P:methionyl-tRNA aminoacylation"/>
    <property type="evidence" value="ECO:0007669"/>
    <property type="project" value="TreeGrafter"/>
</dbReference>
<dbReference type="InterPro" id="IPR023457">
    <property type="entry name" value="Met-tRNA_synth_2"/>
</dbReference>
<reference evidence="8" key="1">
    <citation type="journal article" date="2014" name="Front. Microbiol.">
        <title>High frequency of phylogenetically diverse reductive dehalogenase-homologous genes in deep subseafloor sedimentary metagenomes.</title>
        <authorList>
            <person name="Kawai M."/>
            <person name="Futagami T."/>
            <person name="Toyoda A."/>
            <person name="Takaki Y."/>
            <person name="Nishi S."/>
            <person name="Hori S."/>
            <person name="Arai W."/>
            <person name="Tsubouchi T."/>
            <person name="Morono Y."/>
            <person name="Uchiyama I."/>
            <person name="Ito T."/>
            <person name="Fujiyama A."/>
            <person name="Inagaki F."/>
            <person name="Takami H."/>
        </authorList>
    </citation>
    <scope>NUCLEOTIDE SEQUENCE</scope>
    <source>
        <strain evidence="8">Expedition CK06-06</strain>
    </source>
</reference>
<dbReference type="PANTHER" id="PTHR43326:SF1">
    <property type="entry name" value="METHIONINE--TRNA LIGASE, MITOCHONDRIAL"/>
    <property type="match status" value="1"/>
</dbReference>
<dbReference type="Pfam" id="PF19303">
    <property type="entry name" value="Anticodon_3"/>
    <property type="match status" value="1"/>
</dbReference>
<dbReference type="InterPro" id="IPR041872">
    <property type="entry name" value="Anticodon_Met"/>
</dbReference>
<comment type="caution">
    <text evidence="8">The sequence shown here is derived from an EMBL/GenBank/DDBJ whole genome shotgun (WGS) entry which is preliminary data.</text>
</comment>
<dbReference type="InterPro" id="IPR014729">
    <property type="entry name" value="Rossmann-like_a/b/a_fold"/>
</dbReference>
<name>X1IE04_9ZZZZ</name>
<accession>X1IE04</accession>
<keyword evidence="4" id="KW-0648">Protein biosynthesis</keyword>
<sequence>IELPRSIVVHGFINVAGEKLSKSKGPVINPLKLIDLYGADAIRYFLLREISFGEDGNFSEDALIRRINSDLANDLGNLLQRTLTMVEKFFGARVPAPGGSDTGMDRILKSKAKGLFKSLSERMEKFNFREALKEIFDLINAANKYIEDAAPWKLARQDSGAEALSSVIYNLVEVLRIVAVSILPFMPQTSKDILTQIGMAGDIDKLTVDEINKWGLFKPGSRINKGSALFPRIEEK</sequence>
<dbReference type="SUPFAM" id="SSF47323">
    <property type="entry name" value="Anticodon-binding domain of a subclass of class I aminoacyl-tRNA synthetases"/>
    <property type="match status" value="1"/>
</dbReference>
<gene>
    <name evidence="8" type="ORF">S03H2_57351</name>
</gene>
<evidence type="ECO:0000256" key="5">
    <source>
        <dbReference type="ARBA" id="ARBA00023146"/>
    </source>
</evidence>
<organism evidence="8">
    <name type="scientific">marine sediment metagenome</name>
    <dbReference type="NCBI Taxonomy" id="412755"/>
    <lineage>
        <taxon>unclassified sequences</taxon>
        <taxon>metagenomes</taxon>
        <taxon>ecological metagenomes</taxon>
    </lineage>
</organism>
<dbReference type="PANTHER" id="PTHR43326">
    <property type="entry name" value="METHIONYL-TRNA SYNTHETASE"/>
    <property type="match status" value="1"/>
</dbReference>
<dbReference type="Gene3D" id="3.40.50.620">
    <property type="entry name" value="HUPs"/>
    <property type="match status" value="1"/>
</dbReference>
<evidence type="ECO:0000256" key="4">
    <source>
        <dbReference type="ARBA" id="ARBA00022917"/>
    </source>
</evidence>
<keyword evidence="3" id="KW-0067">ATP-binding</keyword>
<keyword evidence="5" id="KW-0030">Aminoacyl-tRNA synthetase</keyword>
<dbReference type="InterPro" id="IPR009080">
    <property type="entry name" value="tRNAsynth_Ia_anticodon-bd"/>
</dbReference>
<evidence type="ECO:0000256" key="2">
    <source>
        <dbReference type="ARBA" id="ARBA00022741"/>
    </source>
</evidence>
<feature type="domain" description="Methionyl/Leucyl tRNA synthetase" evidence="6">
    <location>
        <begin position="2"/>
        <end position="83"/>
    </location>
</feature>
<keyword evidence="2" id="KW-0547">Nucleotide-binding</keyword>
<dbReference type="Gene3D" id="1.10.730.10">
    <property type="entry name" value="Isoleucyl-tRNA Synthetase, Domain 1"/>
    <property type="match status" value="1"/>
</dbReference>
<protein>
    <recommendedName>
        <fullName evidence="9">Methionine--tRNA ligase</fullName>
    </recommendedName>
</protein>